<dbReference type="PANTHER" id="PTHR47591:SF1">
    <property type="entry name" value="ZINC FINGER PROTEIN ZAT2-RELATED"/>
    <property type="match status" value="1"/>
</dbReference>
<protein>
    <recommendedName>
        <fullName evidence="2">C2H2-type domain-containing protein</fullName>
    </recommendedName>
</protein>
<dbReference type="SUPFAM" id="SSF57667">
    <property type="entry name" value="beta-beta-alpha zinc fingers"/>
    <property type="match status" value="1"/>
</dbReference>
<accession>A0ABR2Q3D5</accession>
<dbReference type="EMBL" id="JBBPBN010000046">
    <property type="protein sequence ID" value="KAK8995204.1"/>
    <property type="molecule type" value="Genomic_DNA"/>
</dbReference>
<name>A0ABR2Q3D5_9ROSI</name>
<dbReference type="Proteomes" id="UP001396334">
    <property type="component" value="Unassembled WGS sequence"/>
</dbReference>
<dbReference type="PROSITE" id="PS50157">
    <property type="entry name" value="ZINC_FINGER_C2H2_2"/>
    <property type="match status" value="2"/>
</dbReference>
<reference evidence="3 4" key="1">
    <citation type="journal article" date="2024" name="G3 (Bethesda)">
        <title>Genome assembly of Hibiscus sabdariffa L. provides insights into metabolisms of medicinal natural products.</title>
        <authorList>
            <person name="Kim T."/>
        </authorList>
    </citation>
    <scope>NUCLEOTIDE SEQUENCE [LARGE SCALE GENOMIC DNA]</scope>
    <source>
        <strain evidence="3">TK-2024</strain>
        <tissue evidence="3">Old leaves</tissue>
    </source>
</reference>
<gene>
    <name evidence="3" type="ORF">V6N11_069648</name>
</gene>
<sequence length="289" mass="32313">MENEGETSDLRPSRPIKILKLKISKHCDQHVCPVCSKAFTSGKALGGHIRIHMNNNGRHRRISKPKRRISTKHADEAVNDEEDDEVVSCCVCNKEFKSMKSLFGHMRNHPERSWRGIRPPSDKNSCCSSVSEDDEAMEEQQVSFGSEENLVPAIPKWSRTVDQYNSEEKEVFEAAYCLMKMSRGDSFDLGQSSFGSCQAKLSPTDELPIAEPVEQEGDDLSAMEGFYPKNPSCQGTQFEAPANAASETLFHERSSGASEGSHQVCSHKMLDVDLNEPYVPVEHEGVWSM</sequence>
<keyword evidence="1" id="KW-0863">Zinc-finger</keyword>
<keyword evidence="1" id="KW-0479">Metal-binding</keyword>
<evidence type="ECO:0000313" key="4">
    <source>
        <dbReference type="Proteomes" id="UP001396334"/>
    </source>
</evidence>
<dbReference type="Gene3D" id="3.30.160.60">
    <property type="entry name" value="Classic Zinc Finger"/>
    <property type="match status" value="1"/>
</dbReference>
<comment type="caution">
    <text evidence="3">The sequence shown here is derived from an EMBL/GenBank/DDBJ whole genome shotgun (WGS) entry which is preliminary data.</text>
</comment>
<dbReference type="InterPro" id="IPR013087">
    <property type="entry name" value="Znf_C2H2_type"/>
</dbReference>
<evidence type="ECO:0000313" key="3">
    <source>
        <dbReference type="EMBL" id="KAK8995204.1"/>
    </source>
</evidence>
<proteinExistence type="predicted"/>
<feature type="domain" description="C2H2-type" evidence="2">
    <location>
        <begin position="30"/>
        <end position="57"/>
    </location>
</feature>
<keyword evidence="4" id="KW-1185">Reference proteome</keyword>
<dbReference type="SMART" id="SM00355">
    <property type="entry name" value="ZnF_C2H2"/>
    <property type="match status" value="2"/>
</dbReference>
<dbReference type="InterPro" id="IPR036236">
    <property type="entry name" value="Znf_C2H2_sf"/>
</dbReference>
<dbReference type="PANTHER" id="PTHR47591">
    <property type="entry name" value="ZINC FINGER PROTEIN ZAT2-RELATED"/>
    <property type="match status" value="1"/>
</dbReference>
<evidence type="ECO:0000256" key="1">
    <source>
        <dbReference type="PROSITE-ProRule" id="PRU00042"/>
    </source>
</evidence>
<evidence type="ECO:0000259" key="2">
    <source>
        <dbReference type="PROSITE" id="PS50157"/>
    </source>
</evidence>
<keyword evidence="1" id="KW-0862">Zinc</keyword>
<dbReference type="PROSITE" id="PS00028">
    <property type="entry name" value="ZINC_FINGER_C2H2_1"/>
    <property type="match status" value="2"/>
</dbReference>
<dbReference type="Pfam" id="PF13912">
    <property type="entry name" value="zf-C2H2_6"/>
    <property type="match status" value="2"/>
</dbReference>
<feature type="domain" description="C2H2-type" evidence="2">
    <location>
        <begin position="87"/>
        <end position="109"/>
    </location>
</feature>
<organism evidence="3 4">
    <name type="scientific">Hibiscus sabdariffa</name>
    <name type="common">roselle</name>
    <dbReference type="NCBI Taxonomy" id="183260"/>
    <lineage>
        <taxon>Eukaryota</taxon>
        <taxon>Viridiplantae</taxon>
        <taxon>Streptophyta</taxon>
        <taxon>Embryophyta</taxon>
        <taxon>Tracheophyta</taxon>
        <taxon>Spermatophyta</taxon>
        <taxon>Magnoliopsida</taxon>
        <taxon>eudicotyledons</taxon>
        <taxon>Gunneridae</taxon>
        <taxon>Pentapetalae</taxon>
        <taxon>rosids</taxon>
        <taxon>malvids</taxon>
        <taxon>Malvales</taxon>
        <taxon>Malvaceae</taxon>
        <taxon>Malvoideae</taxon>
        <taxon>Hibiscus</taxon>
    </lineage>
</organism>